<dbReference type="GO" id="GO:0008270">
    <property type="term" value="F:zinc ion binding"/>
    <property type="evidence" value="ECO:0007669"/>
    <property type="project" value="InterPro"/>
</dbReference>
<protein>
    <submittedName>
        <fullName evidence="7">Archaemetzincin</fullName>
    </submittedName>
</protein>
<keyword evidence="5" id="KW-0862">Zinc</keyword>
<dbReference type="Pfam" id="PF07998">
    <property type="entry name" value="Peptidase_M54"/>
    <property type="match status" value="1"/>
</dbReference>
<evidence type="ECO:0000256" key="3">
    <source>
        <dbReference type="ARBA" id="ARBA00022723"/>
    </source>
</evidence>
<dbReference type="Proteomes" id="UP000199611">
    <property type="component" value="Unassembled WGS sequence"/>
</dbReference>
<organism evidence="7 8">
    <name type="scientific">Thermodesulforhabdus norvegica</name>
    <dbReference type="NCBI Taxonomy" id="39841"/>
    <lineage>
        <taxon>Bacteria</taxon>
        <taxon>Pseudomonadati</taxon>
        <taxon>Thermodesulfobacteriota</taxon>
        <taxon>Syntrophobacteria</taxon>
        <taxon>Syntrophobacterales</taxon>
        <taxon>Thermodesulforhabdaceae</taxon>
        <taxon>Thermodesulforhabdus</taxon>
    </lineage>
</organism>
<dbReference type="AlphaFoldDB" id="A0A1I4SJD7"/>
<keyword evidence="3" id="KW-0479">Metal-binding</keyword>
<reference evidence="8" key="1">
    <citation type="submission" date="2016-10" db="EMBL/GenBank/DDBJ databases">
        <authorList>
            <person name="Varghese N."/>
            <person name="Submissions S."/>
        </authorList>
    </citation>
    <scope>NUCLEOTIDE SEQUENCE [LARGE SCALE GENOMIC DNA]</scope>
    <source>
        <strain evidence="8">DSM 9990</strain>
    </source>
</reference>
<dbReference type="CDD" id="cd11375">
    <property type="entry name" value="Peptidase_M54"/>
    <property type="match status" value="1"/>
</dbReference>
<dbReference type="STRING" id="39841.SAMN05660836_00992"/>
<comment type="cofactor">
    <cofactor evidence="1">
        <name>Zn(2+)</name>
        <dbReference type="ChEBI" id="CHEBI:29105"/>
    </cofactor>
</comment>
<dbReference type="GO" id="GO:0008237">
    <property type="term" value="F:metallopeptidase activity"/>
    <property type="evidence" value="ECO:0007669"/>
    <property type="project" value="UniProtKB-KW"/>
</dbReference>
<accession>A0A1I4SJD7</accession>
<dbReference type="PIRSF" id="PIRSF005785">
    <property type="entry name" value="Zn-prot_arch"/>
    <property type="match status" value="1"/>
</dbReference>
<evidence type="ECO:0000256" key="6">
    <source>
        <dbReference type="ARBA" id="ARBA00023049"/>
    </source>
</evidence>
<evidence type="ECO:0000256" key="5">
    <source>
        <dbReference type="ARBA" id="ARBA00022833"/>
    </source>
</evidence>
<name>A0A1I4SJD7_9BACT</name>
<evidence type="ECO:0000256" key="2">
    <source>
        <dbReference type="ARBA" id="ARBA00022670"/>
    </source>
</evidence>
<proteinExistence type="predicted"/>
<dbReference type="SUPFAM" id="SSF55486">
    <property type="entry name" value="Metalloproteases ('zincins'), catalytic domain"/>
    <property type="match status" value="1"/>
</dbReference>
<evidence type="ECO:0000313" key="8">
    <source>
        <dbReference type="Proteomes" id="UP000199611"/>
    </source>
</evidence>
<keyword evidence="8" id="KW-1185">Reference proteome</keyword>
<evidence type="ECO:0000256" key="4">
    <source>
        <dbReference type="ARBA" id="ARBA00022801"/>
    </source>
</evidence>
<keyword evidence="6" id="KW-0482">Metalloprotease</keyword>
<dbReference type="InterPro" id="IPR012962">
    <property type="entry name" value="Pept_M54_archaemetzincn"/>
</dbReference>
<gene>
    <name evidence="7" type="ORF">SAMN05660836_00992</name>
</gene>
<dbReference type="GO" id="GO:0006508">
    <property type="term" value="P:proteolysis"/>
    <property type="evidence" value="ECO:0007669"/>
    <property type="project" value="UniProtKB-KW"/>
</dbReference>
<dbReference type="OrthoDB" id="269208at2"/>
<evidence type="ECO:0000313" key="7">
    <source>
        <dbReference type="EMBL" id="SFM64471.1"/>
    </source>
</evidence>
<dbReference type="PANTHER" id="PTHR15910:SF1">
    <property type="entry name" value="ARCHAEMETZINCIN-2"/>
    <property type="match status" value="1"/>
</dbReference>
<keyword evidence="2" id="KW-0645">Protease</keyword>
<dbReference type="InterPro" id="IPR012091">
    <property type="entry name" value="Pept_M54_archaemetzncn_arc/bac"/>
</dbReference>
<dbReference type="InterPro" id="IPR024079">
    <property type="entry name" value="MetalloPept_cat_dom_sf"/>
</dbReference>
<dbReference type="RefSeq" id="WP_093393927.1">
    <property type="nucleotide sequence ID" value="NZ_FOUU01000002.1"/>
</dbReference>
<keyword evidence="4" id="KW-0378">Hydrolase</keyword>
<sequence>MDGTEQNKAPVVVVPLGTVGNLIPRVVAAHIQGYLNVPVDVSKGVDLPEDAYIGDRRQYDAGLLLKFLRSLYVDYPCVLGVVSVDICLPIFTYVFGEAELGGRAAVVSTYRLDRDVHGGPVPLSLFYERLAKVTLHEIGHVFSLYHCNHLRCLMQFSSRLESLDEIPLVFCDRCRFLLQRIMKRAERDEK</sequence>
<dbReference type="Gene3D" id="3.40.390.10">
    <property type="entry name" value="Collagenase (Catalytic Domain)"/>
    <property type="match status" value="1"/>
</dbReference>
<dbReference type="PANTHER" id="PTHR15910">
    <property type="entry name" value="ARCHAEMETZINCIN"/>
    <property type="match status" value="1"/>
</dbReference>
<evidence type="ECO:0000256" key="1">
    <source>
        <dbReference type="ARBA" id="ARBA00001947"/>
    </source>
</evidence>
<dbReference type="EMBL" id="FOUU01000002">
    <property type="protein sequence ID" value="SFM64471.1"/>
    <property type="molecule type" value="Genomic_DNA"/>
</dbReference>